<proteinExistence type="predicted"/>
<dbReference type="SUPFAM" id="SSF47175">
    <property type="entry name" value="Cytochromes"/>
    <property type="match status" value="1"/>
</dbReference>
<dbReference type="GO" id="GO:0022900">
    <property type="term" value="P:electron transport chain"/>
    <property type="evidence" value="ECO:0007669"/>
    <property type="project" value="InterPro"/>
</dbReference>
<protein>
    <recommendedName>
        <fullName evidence="3">Cytochrome c</fullName>
    </recommendedName>
</protein>
<comment type="caution">
    <text evidence="1">The sequence shown here is derived from an EMBL/GenBank/DDBJ whole genome shotgun (WGS) entry which is preliminary data.</text>
</comment>
<dbReference type="PROSITE" id="PS51257">
    <property type="entry name" value="PROKAR_LIPOPROTEIN"/>
    <property type="match status" value="1"/>
</dbReference>
<sequence length="175" mass="19074">MIDLKQTIAKHGRPMTVAVLSALMLSACGGGETTTSQTVERLPVSHEEIMVSLVNLAADPYWAATWNNPQTDRDWRELERATFQIQVGGTLLTVPGTGSMDAEHAGNPRWRALATQLSEDGARALNAVKARNTELMVRAGGQLIQTCETCHREFNPGMSTLEQMSRSQQLPAVSL</sequence>
<evidence type="ECO:0008006" key="3">
    <source>
        <dbReference type="Google" id="ProtNLM"/>
    </source>
</evidence>
<organism evidence="1 2">
    <name type="scientific">Pseudohongiella nitratireducens</name>
    <dbReference type="NCBI Taxonomy" id="1768907"/>
    <lineage>
        <taxon>Bacteria</taxon>
        <taxon>Pseudomonadati</taxon>
        <taxon>Pseudomonadota</taxon>
        <taxon>Gammaproteobacteria</taxon>
        <taxon>Pseudomonadales</taxon>
        <taxon>Pseudohongiellaceae</taxon>
        <taxon>Pseudohongiella</taxon>
    </lineage>
</organism>
<dbReference type="AlphaFoldDB" id="A0A916VJF0"/>
<keyword evidence="2" id="KW-1185">Reference proteome</keyword>
<name>A0A916VJF0_9GAMM</name>
<dbReference type="GO" id="GO:0020037">
    <property type="term" value="F:heme binding"/>
    <property type="evidence" value="ECO:0007669"/>
    <property type="project" value="InterPro"/>
</dbReference>
<dbReference type="GO" id="GO:0005506">
    <property type="term" value="F:iron ion binding"/>
    <property type="evidence" value="ECO:0007669"/>
    <property type="project" value="InterPro"/>
</dbReference>
<gene>
    <name evidence="1" type="ORF">GCM10011403_17190</name>
</gene>
<evidence type="ECO:0000313" key="1">
    <source>
        <dbReference type="EMBL" id="GFZ75611.1"/>
    </source>
</evidence>
<accession>A0A916VJF0</accession>
<dbReference type="InterPro" id="IPR010980">
    <property type="entry name" value="Cyt_c/b562"/>
</dbReference>
<dbReference type="Proteomes" id="UP000627715">
    <property type="component" value="Unassembled WGS sequence"/>
</dbReference>
<reference evidence="1" key="2">
    <citation type="submission" date="2020-09" db="EMBL/GenBank/DDBJ databases">
        <authorList>
            <person name="Sun Q."/>
            <person name="Zhou Y."/>
        </authorList>
    </citation>
    <scope>NUCLEOTIDE SEQUENCE</scope>
    <source>
        <strain evidence="1">CGMCC 1.15425</strain>
    </source>
</reference>
<dbReference type="GO" id="GO:0009055">
    <property type="term" value="F:electron transfer activity"/>
    <property type="evidence" value="ECO:0007669"/>
    <property type="project" value="InterPro"/>
</dbReference>
<reference evidence="1" key="1">
    <citation type="journal article" date="2014" name="Int. J. Syst. Evol. Microbiol.">
        <title>Complete genome sequence of Corynebacterium casei LMG S-19264T (=DSM 44701T), isolated from a smear-ripened cheese.</title>
        <authorList>
            <consortium name="US DOE Joint Genome Institute (JGI-PGF)"/>
            <person name="Walter F."/>
            <person name="Albersmeier A."/>
            <person name="Kalinowski J."/>
            <person name="Ruckert C."/>
        </authorList>
    </citation>
    <scope>NUCLEOTIDE SEQUENCE</scope>
    <source>
        <strain evidence="1">CGMCC 1.15425</strain>
    </source>
</reference>
<dbReference type="EMBL" id="BMIY01000007">
    <property type="protein sequence ID" value="GFZ75611.1"/>
    <property type="molecule type" value="Genomic_DNA"/>
</dbReference>
<dbReference type="RefSeq" id="WP_068810787.1">
    <property type="nucleotide sequence ID" value="NZ_BMIY01000007.1"/>
</dbReference>
<dbReference type="OrthoDB" id="7061798at2"/>
<evidence type="ECO:0000313" key="2">
    <source>
        <dbReference type="Proteomes" id="UP000627715"/>
    </source>
</evidence>